<name>A0A6A6H622_VIRVR</name>
<dbReference type="AlphaFoldDB" id="A0A6A6H622"/>
<sequence>MPALPPPHHPPRSLLTSAGTLTHLVLVSSGAPNPWPRNSAVDHLATISSADAPAAAPSCIPTTKTGDRHLHTFNMPRVQYVAMGSKVGAVITTRSALYIVLFSPLGLTFDETQQV</sequence>
<proteinExistence type="predicted"/>
<evidence type="ECO:0000313" key="1">
    <source>
        <dbReference type="EMBL" id="KAF2233387.1"/>
    </source>
</evidence>
<dbReference type="Proteomes" id="UP000800092">
    <property type="component" value="Unassembled WGS sequence"/>
</dbReference>
<gene>
    <name evidence="1" type="ORF">EV356DRAFT_516408</name>
</gene>
<keyword evidence="2" id="KW-1185">Reference proteome</keyword>
<reference evidence="1" key="1">
    <citation type="journal article" date="2020" name="Stud. Mycol.">
        <title>101 Dothideomycetes genomes: a test case for predicting lifestyles and emergence of pathogens.</title>
        <authorList>
            <person name="Haridas S."/>
            <person name="Albert R."/>
            <person name="Binder M."/>
            <person name="Bloem J."/>
            <person name="Labutti K."/>
            <person name="Salamov A."/>
            <person name="Andreopoulos B."/>
            <person name="Baker S."/>
            <person name="Barry K."/>
            <person name="Bills G."/>
            <person name="Bluhm B."/>
            <person name="Cannon C."/>
            <person name="Castanera R."/>
            <person name="Culley D."/>
            <person name="Daum C."/>
            <person name="Ezra D."/>
            <person name="Gonzalez J."/>
            <person name="Henrissat B."/>
            <person name="Kuo A."/>
            <person name="Liang C."/>
            <person name="Lipzen A."/>
            <person name="Lutzoni F."/>
            <person name="Magnuson J."/>
            <person name="Mondo S."/>
            <person name="Nolan M."/>
            <person name="Ohm R."/>
            <person name="Pangilinan J."/>
            <person name="Park H.-J."/>
            <person name="Ramirez L."/>
            <person name="Alfaro M."/>
            <person name="Sun H."/>
            <person name="Tritt A."/>
            <person name="Yoshinaga Y."/>
            <person name="Zwiers L.-H."/>
            <person name="Turgeon B."/>
            <person name="Goodwin S."/>
            <person name="Spatafora J."/>
            <person name="Crous P."/>
            <person name="Grigoriev I."/>
        </authorList>
    </citation>
    <scope>NUCLEOTIDE SEQUENCE</scope>
    <source>
        <strain evidence="1">Tuck. ex Michener</strain>
    </source>
</reference>
<accession>A0A6A6H622</accession>
<evidence type="ECO:0000313" key="2">
    <source>
        <dbReference type="Proteomes" id="UP000800092"/>
    </source>
</evidence>
<organism evidence="1 2">
    <name type="scientific">Viridothelium virens</name>
    <name type="common">Speckled blister lichen</name>
    <name type="synonym">Trypethelium virens</name>
    <dbReference type="NCBI Taxonomy" id="1048519"/>
    <lineage>
        <taxon>Eukaryota</taxon>
        <taxon>Fungi</taxon>
        <taxon>Dikarya</taxon>
        <taxon>Ascomycota</taxon>
        <taxon>Pezizomycotina</taxon>
        <taxon>Dothideomycetes</taxon>
        <taxon>Dothideomycetes incertae sedis</taxon>
        <taxon>Trypetheliales</taxon>
        <taxon>Trypetheliaceae</taxon>
        <taxon>Viridothelium</taxon>
    </lineage>
</organism>
<dbReference type="EMBL" id="ML991807">
    <property type="protein sequence ID" value="KAF2233387.1"/>
    <property type="molecule type" value="Genomic_DNA"/>
</dbReference>
<protein>
    <submittedName>
        <fullName evidence="1">Uncharacterized protein</fullName>
    </submittedName>
</protein>